<accession>G4P0R7</accession>
<keyword evidence="2" id="KW-1185">Reference proteome</keyword>
<dbReference type="AlphaFoldDB" id="G4P0R7"/>
<name>G4P0R7_BACS4</name>
<gene>
    <name evidence="1" type="ordered locus">GYO_3671</name>
</gene>
<organism evidence="1 2">
    <name type="scientific">Bacillus spizizenii (strain DSM 15029 / JCM 12233 / NBRC 101239 / NRRL B-23049 / TU-B-10)</name>
    <name type="common">Bacillus subtilis subsp. spizizenii</name>
    <dbReference type="NCBI Taxonomy" id="1052585"/>
    <lineage>
        <taxon>Bacteria</taxon>
        <taxon>Bacillati</taxon>
        <taxon>Bacillota</taxon>
        <taxon>Bacilli</taxon>
        <taxon>Bacillales</taxon>
        <taxon>Bacillaceae</taxon>
        <taxon>Bacillus</taxon>
    </lineage>
</organism>
<dbReference type="KEGG" id="bst:GYO_3671"/>
<protein>
    <submittedName>
        <fullName evidence="1">Uncharacterized protein</fullName>
    </submittedName>
</protein>
<dbReference type="Proteomes" id="UP000002651">
    <property type="component" value="Chromosome"/>
</dbReference>
<evidence type="ECO:0000313" key="1">
    <source>
        <dbReference type="EMBL" id="AEP88246.1"/>
    </source>
</evidence>
<reference evidence="1 2" key="1">
    <citation type="journal article" date="2012" name="J. Bacteriol.">
        <title>Whole-genome sequences of Bacillus subtilis and close relatives.</title>
        <authorList>
            <person name="Earl A.M."/>
            <person name="Eppinger M."/>
            <person name="Fricke W.F."/>
            <person name="Rosovitz M.J."/>
            <person name="Rasko D.A."/>
            <person name="Daugherty S."/>
            <person name="Losick R."/>
            <person name="Kolter R."/>
            <person name="Ravel J."/>
        </authorList>
    </citation>
    <scope>NUCLEOTIDE SEQUENCE [LARGE SCALE GENOMIC DNA]</scope>
    <source>
        <strain evidence="2">DSM 15029 / JCM 12233 / NBRC 101239 / NRRL B-23049 / TU-B-10</strain>
    </source>
</reference>
<sequence>MQYITYYIVSLFRKQRFFTNIKTVPVSTALLHYSPLREDE</sequence>
<dbReference type="EMBL" id="CP002905">
    <property type="protein sequence ID" value="AEP88246.1"/>
    <property type="molecule type" value="Genomic_DNA"/>
</dbReference>
<dbReference type="HOGENOM" id="CLU_3285188_0_0_9"/>
<proteinExistence type="predicted"/>
<evidence type="ECO:0000313" key="2">
    <source>
        <dbReference type="Proteomes" id="UP000002651"/>
    </source>
</evidence>